<reference evidence="5 6" key="1">
    <citation type="submission" date="2014-06" db="EMBL/GenBank/DDBJ databases">
        <title>Evolutionary Origins and Diversification of the Mycorrhizal Mutualists.</title>
        <authorList>
            <consortium name="DOE Joint Genome Institute"/>
            <consortium name="Mycorrhizal Genomics Consortium"/>
            <person name="Kohler A."/>
            <person name="Kuo A."/>
            <person name="Nagy L.G."/>
            <person name="Floudas D."/>
            <person name="Copeland A."/>
            <person name="Barry K.W."/>
            <person name="Cichocki N."/>
            <person name="Veneault-Fourrey C."/>
            <person name="LaButti K."/>
            <person name="Lindquist E.A."/>
            <person name="Lipzen A."/>
            <person name="Lundell T."/>
            <person name="Morin E."/>
            <person name="Murat C."/>
            <person name="Riley R."/>
            <person name="Ohm R."/>
            <person name="Sun H."/>
            <person name="Tunlid A."/>
            <person name="Henrissat B."/>
            <person name="Grigoriev I.V."/>
            <person name="Hibbett D.S."/>
            <person name="Martin F."/>
        </authorList>
    </citation>
    <scope>NUCLEOTIDE SEQUENCE [LARGE SCALE GENOMIC DNA]</scope>
    <source>
        <strain evidence="5 6">FD-325 SS-3</strain>
    </source>
</reference>
<dbReference type="InterPro" id="IPR000073">
    <property type="entry name" value="AB_hydrolase_1"/>
</dbReference>
<name>A0A0C9TAC1_PLICR</name>
<proteinExistence type="inferred from homology"/>
<sequence length="562" mass="61050">MPLNRPSTFPLPSAMPNAWCSIVLISLTIVYQLDVLVHAQNQGLYDPIFTRQDVDIDWYKLNASETITWTSCGSEQKCARVFLPLDYSRESVSPKATIALRMQPASSNVTYKGIVLYNPGGPGISGTMLVANIGPIIANLVGHGYDIVGFDVRGAGATLPLAQCFETEPQMQTFTQWTPILLNISDTSIPYSNAQQDVVAELCRRKLGGDGREDVHGTVEEWGGGRYMDTASVATDMLRINELLGQDKLNYLGISYGTVLGQYFAAMYPDKVGLFVMDAVCDAEYDSWYSVLSDTESAIDRLYSYCHQAGPHECPLYESDASRIKARVWSIMDSNTPLAGPFAAQGPAVITKALLQQQLITAASTPITGWPQLADILTAVERNNQSALASSNIIAASVPLCNSTNEPVPWFRENSAEQAIRCLDYPIPDVSATFNAYLSDLLEVSPIAAPVWAQRHLQCMKWPFQAKNRFTGPFTGNTSSPILLLSNILDPQCPLAQARRVHERLPGSRLLVQNATGHVATLTPSACTFAAVQAYFADGTLPAADVLCQPDVLPFIGAAGSP</sequence>
<dbReference type="Pfam" id="PF00561">
    <property type="entry name" value="Abhydrolase_1"/>
    <property type="match status" value="1"/>
</dbReference>
<evidence type="ECO:0000259" key="4">
    <source>
        <dbReference type="Pfam" id="PF08386"/>
    </source>
</evidence>
<dbReference type="EMBL" id="KN832568">
    <property type="protein sequence ID" value="KII85218.1"/>
    <property type="molecule type" value="Genomic_DNA"/>
</dbReference>
<evidence type="ECO:0000313" key="5">
    <source>
        <dbReference type="EMBL" id="KII85218.1"/>
    </source>
</evidence>
<keyword evidence="2" id="KW-0378">Hydrolase</keyword>
<dbReference type="InterPro" id="IPR029058">
    <property type="entry name" value="AB_hydrolase_fold"/>
</dbReference>
<dbReference type="Proteomes" id="UP000053263">
    <property type="component" value="Unassembled WGS sequence"/>
</dbReference>
<dbReference type="HOGENOM" id="CLU_013364_5_2_1"/>
<protein>
    <recommendedName>
        <fullName evidence="7">Alpha/beta-hydrolase</fullName>
    </recommendedName>
</protein>
<dbReference type="GO" id="GO:0016787">
    <property type="term" value="F:hydrolase activity"/>
    <property type="evidence" value="ECO:0007669"/>
    <property type="project" value="UniProtKB-KW"/>
</dbReference>
<evidence type="ECO:0000256" key="2">
    <source>
        <dbReference type="ARBA" id="ARBA00022801"/>
    </source>
</evidence>
<dbReference type="AlphaFoldDB" id="A0A0C9TAC1"/>
<dbReference type="Pfam" id="PF08386">
    <property type="entry name" value="Abhydrolase_4"/>
    <property type="match status" value="1"/>
</dbReference>
<evidence type="ECO:0000256" key="1">
    <source>
        <dbReference type="ARBA" id="ARBA00010088"/>
    </source>
</evidence>
<accession>A0A0C9TAC1</accession>
<keyword evidence="6" id="KW-1185">Reference proteome</keyword>
<evidence type="ECO:0000313" key="6">
    <source>
        <dbReference type="Proteomes" id="UP000053263"/>
    </source>
</evidence>
<dbReference type="PANTHER" id="PTHR43248">
    <property type="entry name" value="2-SUCCINYL-6-HYDROXY-2,4-CYCLOHEXADIENE-1-CARBOXYLATE SYNTHASE"/>
    <property type="match status" value="1"/>
</dbReference>
<dbReference type="Gene3D" id="3.40.50.1820">
    <property type="entry name" value="alpha/beta hydrolase"/>
    <property type="match status" value="1"/>
</dbReference>
<evidence type="ECO:0000259" key="3">
    <source>
        <dbReference type="Pfam" id="PF00561"/>
    </source>
</evidence>
<evidence type="ECO:0008006" key="7">
    <source>
        <dbReference type="Google" id="ProtNLM"/>
    </source>
</evidence>
<feature type="domain" description="Peptidase S33 tripeptidyl aminopeptidase-like C-terminal" evidence="4">
    <location>
        <begin position="446"/>
        <end position="548"/>
    </location>
</feature>
<gene>
    <name evidence="5" type="ORF">PLICRDRAFT_178957</name>
</gene>
<feature type="domain" description="AB hydrolase-1" evidence="3">
    <location>
        <begin position="114"/>
        <end position="280"/>
    </location>
</feature>
<dbReference type="SUPFAM" id="SSF53474">
    <property type="entry name" value="alpha/beta-Hydrolases"/>
    <property type="match status" value="1"/>
</dbReference>
<dbReference type="OrthoDB" id="425534at2759"/>
<dbReference type="InterPro" id="IPR051601">
    <property type="entry name" value="Serine_prot/Carboxylest_S33"/>
</dbReference>
<dbReference type="InterPro" id="IPR013595">
    <property type="entry name" value="Pept_S33_TAP-like_C"/>
</dbReference>
<comment type="similarity">
    <text evidence="1">Belongs to the peptidase S33 family.</text>
</comment>
<dbReference type="PANTHER" id="PTHR43248:SF25">
    <property type="entry name" value="AB HYDROLASE-1 DOMAIN-CONTAINING PROTEIN-RELATED"/>
    <property type="match status" value="1"/>
</dbReference>
<organism evidence="5 6">
    <name type="scientific">Plicaturopsis crispa FD-325 SS-3</name>
    <dbReference type="NCBI Taxonomy" id="944288"/>
    <lineage>
        <taxon>Eukaryota</taxon>
        <taxon>Fungi</taxon>
        <taxon>Dikarya</taxon>
        <taxon>Basidiomycota</taxon>
        <taxon>Agaricomycotina</taxon>
        <taxon>Agaricomycetes</taxon>
        <taxon>Agaricomycetidae</taxon>
        <taxon>Amylocorticiales</taxon>
        <taxon>Amylocorticiaceae</taxon>
        <taxon>Plicatura</taxon>
        <taxon>Plicaturopsis crispa</taxon>
    </lineage>
</organism>